<feature type="transmembrane region" description="Helical" evidence="9">
    <location>
        <begin position="114"/>
        <end position="133"/>
    </location>
</feature>
<evidence type="ECO:0000256" key="7">
    <source>
        <dbReference type="ARBA" id="ARBA00023136"/>
    </source>
</evidence>
<feature type="compositionally biased region" description="Low complexity" evidence="8">
    <location>
        <begin position="366"/>
        <end position="382"/>
    </location>
</feature>
<evidence type="ECO:0000313" key="11">
    <source>
        <dbReference type="Proteomes" id="UP001240483"/>
    </source>
</evidence>
<feature type="transmembrane region" description="Helical" evidence="9">
    <location>
        <begin position="258"/>
        <end position="279"/>
    </location>
</feature>
<feature type="transmembrane region" description="Helical" evidence="9">
    <location>
        <begin position="36"/>
        <end position="62"/>
    </location>
</feature>
<feature type="transmembrane region" description="Helical" evidence="9">
    <location>
        <begin position="139"/>
        <end position="160"/>
    </location>
</feature>
<dbReference type="Pfam" id="PF01032">
    <property type="entry name" value="FecCD"/>
    <property type="match status" value="1"/>
</dbReference>
<dbReference type="GO" id="GO:0033214">
    <property type="term" value="P:siderophore-iron import into cell"/>
    <property type="evidence" value="ECO:0007669"/>
    <property type="project" value="TreeGrafter"/>
</dbReference>
<comment type="similarity">
    <text evidence="2">Belongs to the binding-protein-dependent transport system permease family. FecCD subfamily.</text>
</comment>
<proteinExistence type="inferred from homology"/>
<gene>
    <name evidence="10" type="ORF">QP116_03305</name>
</gene>
<dbReference type="GO" id="GO:0022857">
    <property type="term" value="F:transmembrane transporter activity"/>
    <property type="evidence" value="ECO:0007669"/>
    <property type="project" value="InterPro"/>
</dbReference>
<evidence type="ECO:0000256" key="1">
    <source>
        <dbReference type="ARBA" id="ARBA00004651"/>
    </source>
</evidence>
<accession>A0AAP4C5V5</accession>
<dbReference type="GO" id="GO:0005886">
    <property type="term" value="C:plasma membrane"/>
    <property type="evidence" value="ECO:0007669"/>
    <property type="project" value="UniProtKB-SubCell"/>
</dbReference>
<sequence>MNKTTANTPPRAKLKSSPEPRRVTFGPADTSFATRWWVLLLALAAVIALAGVSLIVGASPLSLSDLLNGNQSAQEVFWISRVPRTVAALLAGAAVAISGLIMQQLARNRFVEPNMVGSTESAMLGILAVTIFVPSMPVIGKMGVATIFSLVGTALFLAIINNLPTRATLLIPLVGIMLGGIISAAATFVAYRNDLLQTLNAWLIGDLSGIIQGRYELLWIVAVVGLVGYIAADRFTAAGLGSDFCTSIGMNYRITVRLGMAVVALISAVTVTTVGALPFLGLVVPNLVSALVGDHLRRAVPWTALIGAGMVLACDIAGRLIRMPYEVPVGMIMSVLGSIVFLSMIIHQRYQNVPPSSKKRARQAAKKAAAMRKSAAQEAARG</sequence>
<keyword evidence="6 9" id="KW-1133">Transmembrane helix</keyword>
<feature type="transmembrane region" description="Helical" evidence="9">
    <location>
        <begin position="82"/>
        <end position="102"/>
    </location>
</feature>
<name>A0AAP4C5V5_9MICC</name>
<dbReference type="CDD" id="cd06550">
    <property type="entry name" value="TM_ABC_iron-siderophores_like"/>
    <property type="match status" value="1"/>
</dbReference>
<dbReference type="Gene3D" id="1.10.3470.10">
    <property type="entry name" value="ABC transporter involved in vitamin B12 uptake, BtuC"/>
    <property type="match status" value="1"/>
</dbReference>
<dbReference type="EMBL" id="JASODW010000002">
    <property type="protein sequence ID" value="MDK6274779.1"/>
    <property type="molecule type" value="Genomic_DNA"/>
</dbReference>
<feature type="region of interest" description="Disordered" evidence="8">
    <location>
        <begin position="1"/>
        <end position="22"/>
    </location>
</feature>
<feature type="transmembrane region" description="Helical" evidence="9">
    <location>
        <begin position="217"/>
        <end position="237"/>
    </location>
</feature>
<reference evidence="10" key="1">
    <citation type="submission" date="2023-05" db="EMBL/GenBank/DDBJ databases">
        <title>Cataloging the Phylogenetic Diversity of Human Bladder Bacteria.</title>
        <authorList>
            <person name="Du J."/>
        </authorList>
    </citation>
    <scope>NUCLEOTIDE SEQUENCE</scope>
    <source>
        <strain evidence="10">UMB9978</strain>
    </source>
</reference>
<keyword evidence="3" id="KW-0813">Transport</keyword>
<evidence type="ECO:0000313" key="10">
    <source>
        <dbReference type="EMBL" id="MDK6274779.1"/>
    </source>
</evidence>
<dbReference type="Proteomes" id="UP001240483">
    <property type="component" value="Unassembled WGS sequence"/>
</dbReference>
<evidence type="ECO:0000256" key="6">
    <source>
        <dbReference type="ARBA" id="ARBA00022989"/>
    </source>
</evidence>
<dbReference type="InterPro" id="IPR000522">
    <property type="entry name" value="ABC_transptr_permease_BtuC"/>
</dbReference>
<dbReference type="SUPFAM" id="SSF81345">
    <property type="entry name" value="ABC transporter involved in vitamin B12 uptake, BtuC"/>
    <property type="match status" value="1"/>
</dbReference>
<keyword evidence="7 9" id="KW-0472">Membrane</keyword>
<dbReference type="RefSeq" id="WP_285330706.1">
    <property type="nucleotide sequence ID" value="NZ_CALUAG010000034.1"/>
</dbReference>
<dbReference type="InterPro" id="IPR037294">
    <property type="entry name" value="ABC_BtuC-like"/>
</dbReference>
<evidence type="ECO:0000256" key="3">
    <source>
        <dbReference type="ARBA" id="ARBA00022448"/>
    </source>
</evidence>
<evidence type="ECO:0000256" key="8">
    <source>
        <dbReference type="SAM" id="MobiDB-lite"/>
    </source>
</evidence>
<keyword evidence="4" id="KW-1003">Cell membrane</keyword>
<dbReference type="PANTHER" id="PTHR30472">
    <property type="entry name" value="FERRIC ENTEROBACTIN TRANSPORT SYSTEM PERMEASE PROTEIN"/>
    <property type="match status" value="1"/>
</dbReference>
<evidence type="ECO:0000256" key="4">
    <source>
        <dbReference type="ARBA" id="ARBA00022475"/>
    </source>
</evidence>
<evidence type="ECO:0000256" key="5">
    <source>
        <dbReference type="ARBA" id="ARBA00022692"/>
    </source>
</evidence>
<feature type="transmembrane region" description="Helical" evidence="9">
    <location>
        <begin position="299"/>
        <end position="317"/>
    </location>
</feature>
<evidence type="ECO:0000256" key="2">
    <source>
        <dbReference type="ARBA" id="ARBA00007935"/>
    </source>
</evidence>
<organism evidence="10 11">
    <name type="scientific">Pseudoglutamicibacter cumminsii</name>
    <dbReference type="NCBI Taxonomy" id="156979"/>
    <lineage>
        <taxon>Bacteria</taxon>
        <taxon>Bacillati</taxon>
        <taxon>Actinomycetota</taxon>
        <taxon>Actinomycetes</taxon>
        <taxon>Micrococcales</taxon>
        <taxon>Micrococcaceae</taxon>
        <taxon>Pseudoglutamicibacter</taxon>
    </lineage>
</organism>
<dbReference type="PANTHER" id="PTHR30472:SF27">
    <property type="entry name" value="PETROBACTIN IMPORT SYSTEM PERMEASE PROTEIN YCLN"/>
    <property type="match status" value="1"/>
</dbReference>
<comment type="caution">
    <text evidence="10">The sequence shown here is derived from an EMBL/GenBank/DDBJ whole genome shotgun (WGS) entry which is preliminary data.</text>
</comment>
<protein>
    <submittedName>
        <fullName evidence="10">Iron chelate uptake ABC transporter family permease subunit</fullName>
    </submittedName>
</protein>
<feature type="transmembrane region" description="Helical" evidence="9">
    <location>
        <begin position="329"/>
        <end position="350"/>
    </location>
</feature>
<comment type="subcellular location">
    <subcellularLocation>
        <location evidence="1">Cell membrane</location>
        <topology evidence="1">Multi-pass membrane protein</topology>
    </subcellularLocation>
</comment>
<dbReference type="AlphaFoldDB" id="A0AAP4C5V5"/>
<keyword evidence="5 9" id="KW-0812">Transmembrane</keyword>
<evidence type="ECO:0000256" key="9">
    <source>
        <dbReference type="SAM" id="Phobius"/>
    </source>
</evidence>
<feature type="region of interest" description="Disordered" evidence="8">
    <location>
        <begin position="356"/>
        <end position="382"/>
    </location>
</feature>
<feature type="transmembrane region" description="Helical" evidence="9">
    <location>
        <begin position="167"/>
        <end position="191"/>
    </location>
</feature>